<accession>A0AAF0DWU1</accession>
<dbReference type="InterPro" id="IPR002509">
    <property type="entry name" value="NODB_dom"/>
</dbReference>
<sequence>MSSSTYDPHAERDLVGYGANVPQPQWPGNAQVCISFVINYEEGGENTLLNGDPGAEAYLTEYGAPTGPAPPGLRNLSVESAYEYGSRRGLWRLLDLFRKYRFPFTSWAVGRAVELNPGAVAAMEEARGEVCSHSYRWINYVQVPEDVEREHIAKAIDAIHEASPSGSYPMGWYTGRQSLNTRRLVYEEYKRRGMHKQLYDCDAYNDDVPYYVPAPDGTPNEHLLVIPYTLDANDMRFAITPGFFNGDSFYQYLVDALDTLILESEEAPRMMTVGLHCRVVGRPGRIGALRKFFAYIKEKDADLKKAGGGGIWVATRGEIAEHWRKVHPVD</sequence>
<feature type="domain" description="NodB homology" evidence="4">
    <location>
        <begin position="76"/>
        <end position="304"/>
    </location>
</feature>
<keyword evidence="2" id="KW-0472">Membrane</keyword>
<dbReference type="Gene3D" id="3.20.20.370">
    <property type="entry name" value="Glycoside hydrolase/deacetylase"/>
    <property type="match status" value="1"/>
</dbReference>
<keyword evidence="3" id="KW-0449">Lipoprotein</keyword>
<keyword evidence="6" id="KW-1185">Reference proteome</keyword>
<evidence type="ECO:0000256" key="2">
    <source>
        <dbReference type="ARBA" id="ARBA00022622"/>
    </source>
</evidence>
<name>A0AAF0DWU1_9BASI</name>
<dbReference type="Proteomes" id="UP001216638">
    <property type="component" value="Chromosome 7"/>
</dbReference>
<dbReference type="GO" id="GO:0016810">
    <property type="term" value="F:hydrolase activity, acting on carbon-nitrogen (but not peptide) bonds"/>
    <property type="evidence" value="ECO:0007669"/>
    <property type="project" value="InterPro"/>
</dbReference>
<dbReference type="GO" id="GO:0098552">
    <property type="term" value="C:side of membrane"/>
    <property type="evidence" value="ECO:0007669"/>
    <property type="project" value="UniProtKB-KW"/>
</dbReference>
<protein>
    <recommendedName>
        <fullName evidence="4">NodB homology domain-containing protein</fullName>
    </recommendedName>
</protein>
<evidence type="ECO:0000256" key="3">
    <source>
        <dbReference type="ARBA" id="ARBA00023288"/>
    </source>
</evidence>
<dbReference type="PROSITE" id="PS51677">
    <property type="entry name" value="NODB"/>
    <property type="match status" value="1"/>
</dbReference>
<proteinExistence type="predicted"/>
<evidence type="ECO:0000313" key="5">
    <source>
        <dbReference type="EMBL" id="WFC97281.1"/>
    </source>
</evidence>
<keyword evidence="2" id="KW-0336">GPI-anchor</keyword>
<dbReference type="SUPFAM" id="SSF88713">
    <property type="entry name" value="Glycoside hydrolase/deacetylase"/>
    <property type="match status" value="1"/>
</dbReference>
<gene>
    <name evidence="5" type="ORF">MBRA1_003948</name>
</gene>
<evidence type="ECO:0000313" key="6">
    <source>
        <dbReference type="Proteomes" id="UP001216638"/>
    </source>
</evidence>
<dbReference type="PANTHER" id="PTHR43123">
    <property type="entry name" value="POLYSACCHARIDE DEACETYLASE-RELATED"/>
    <property type="match status" value="1"/>
</dbReference>
<comment type="subcellular location">
    <subcellularLocation>
        <location evidence="1">Cell membrane</location>
        <topology evidence="1">Lipid-anchor</topology>
        <topology evidence="1">GPI-anchor</topology>
    </subcellularLocation>
</comment>
<reference evidence="5" key="1">
    <citation type="submission" date="2023-03" db="EMBL/GenBank/DDBJ databases">
        <title>Mating type loci evolution in Malassezia.</title>
        <authorList>
            <person name="Coelho M.A."/>
        </authorList>
    </citation>
    <scope>NUCLEOTIDE SEQUENCE</scope>
    <source>
        <strain evidence="5">CBS 14135</strain>
    </source>
</reference>
<evidence type="ECO:0000256" key="1">
    <source>
        <dbReference type="ARBA" id="ARBA00004609"/>
    </source>
</evidence>
<dbReference type="EMBL" id="CP119957">
    <property type="protein sequence ID" value="WFC97281.1"/>
    <property type="molecule type" value="Genomic_DNA"/>
</dbReference>
<organism evidence="5 6">
    <name type="scientific">Malassezia brasiliensis</name>
    <dbReference type="NCBI Taxonomy" id="1821822"/>
    <lineage>
        <taxon>Eukaryota</taxon>
        <taxon>Fungi</taxon>
        <taxon>Dikarya</taxon>
        <taxon>Basidiomycota</taxon>
        <taxon>Ustilaginomycotina</taxon>
        <taxon>Malasseziomycetes</taxon>
        <taxon>Malasseziales</taxon>
        <taxon>Malasseziaceae</taxon>
        <taxon>Malassezia</taxon>
    </lineage>
</organism>
<dbReference type="InterPro" id="IPR011330">
    <property type="entry name" value="Glyco_hydro/deAcase_b/a-brl"/>
</dbReference>
<dbReference type="PANTHER" id="PTHR43123:SF1">
    <property type="entry name" value="POLYSACCHARIDE DEACETYLASE-RELATED"/>
    <property type="match status" value="1"/>
</dbReference>
<dbReference type="GO" id="GO:0005975">
    <property type="term" value="P:carbohydrate metabolic process"/>
    <property type="evidence" value="ECO:0007669"/>
    <property type="project" value="InterPro"/>
</dbReference>
<evidence type="ECO:0000259" key="4">
    <source>
        <dbReference type="PROSITE" id="PS51677"/>
    </source>
</evidence>
<keyword evidence="2" id="KW-0325">Glycoprotein</keyword>
<dbReference type="AlphaFoldDB" id="A0AAF0DWU1"/>
<dbReference type="GO" id="GO:0005886">
    <property type="term" value="C:plasma membrane"/>
    <property type="evidence" value="ECO:0007669"/>
    <property type="project" value="UniProtKB-SubCell"/>
</dbReference>
<dbReference type="Pfam" id="PF01522">
    <property type="entry name" value="Polysacc_deac_1"/>
    <property type="match status" value="1"/>
</dbReference>